<dbReference type="EMBL" id="VSRR010080402">
    <property type="protein sequence ID" value="MPC89247.1"/>
    <property type="molecule type" value="Genomic_DNA"/>
</dbReference>
<feature type="compositionally biased region" description="Acidic residues" evidence="1">
    <location>
        <begin position="38"/>
        <end position="51"/>
    </location>
</feature>
<gene>
    <name evidence="2" type="ORF">E2C01_084184</name>
</gene>
<name>A0A5B7J6S4_PORTR</name>
<protein>
    <submittedName>
        <fullName evidence="2">Uncharacterized protein</fullName>
    </submittedName>
</protein>
<reference evidence="2 3" key="1">
    <citation type="submission" date="2019-05" db="EMBL/GenBank/DDBJ databases">
        <title>Another draft genome of Portunus trituberculatus and its Hox gene families provides insights of decapod evolution.</title>
        <authorList>
            <person name="Jeong J.-H."/>
            <person name="Song I."/>
            <person name="Kim S."/>
            <person name="Choi T."/>
            <person name="Kim D."/>
            <person name="Ryu S."/>
            <person name="Kim W."/>
        </authorList>
    </citation>
    <scope>NUCLEOTIDE SEQUENCE [LARGE SCALE GENOMIC DNA]</scope>
    <source>
        <tissue evidence="2">Muscle</tissue>
    </source>
</reference>
<proteinExistence type="predicted"/>
<evidence type="ECO:0000313" key="2">
    <source>
        <dbReference type="EMBL" id="MPC89247.1"/>
    </source>
</evidence>
<organism evidence="2 3">
    <name type="scientific">Portunus trituberculatus</name>
    <name type="common">Swimming crab</name>
    <name type="synonym">Neptunus trituberculatus</name>
    <dbReference type="NCBI Taxonomy" id="210409"/>
    <lineage>
        <taxon>Eukaryota</taxon>
        <taxon>Metazoa</taxon>
        <taxon>Ecdysozoa</taxon>
        <taxon>Arthropoda</taxon>
        <taxon>Crustacea</taxon>
        <taxon>Multicrustacea</taxon>
        <taxon>Malacostraca</taxon>
        <taxon>Eumalacostraca</taxon>
        <taxon>Eucarida</taxon>
        <taxon>Decapoda</taxon>
        <taxon>Pleocyemata</taxon>
        <taxon>Brachyura</taxon>
        <taxon>Eubrachyura</taxon>
        <taxon>Portunoidea</taxon>
        <taxon>Portunidae</taxon>
        <taxon>Portuninae</taxon>
        <taxon>Portunus</taxon>
    </lineage>
</organism>
<evidence type="ECO:0000256" key="1">
    <source>
        <dbReference type="SAM" id="MobiDB-lite"/>
    </source>
</evidence>
<evidence type="ECO:0000313" key="3">
    <source>
        <dbReference type="Proteomes" id="UP000324222"/>
    </source>
</evidence>
<dbReference type="AlphaFoldDB" id="A0A5B7J6S4"/>
<accession>A0A5B7J6S4</accession>
<dbReference type="Proteomes" id="UP000324222">
    <property type="component" value="Unassembled WGS sequence"/>
</dbReference>
<keyword evidence="3" id="KW-1185">Reference proteome</keyword>
<feature type="region of interest" description="Disordered" evidence="1">
    <location>
        <begin position="34"/>
        <end position="65"/>
    </location>
</feature>
<sequence>MTTCQGHSPGCAILPPMMRRLHAGLVTLLMPHSRGSDLSEEGGDGAVDGEGEAAAGVGEGIDQVR</sequence>
<comment type="caution">
    <text evidence="2">The sequence shown here is derived from an EMBL/GenBank/DDBJ whole genome shotgun (WGS) entry which is preliminary data.</text>
</comment>